<dbReference type="SUPFAM" id="SSF52540">
    <property type="entry name" value="P-loop containing nucleoside triphosphate hydrolases"/>
    <property type="match status" value="2"/>
</dbReference>
<organism evidence="3 4">
    <name type="scientific">Streptomyces doudnae</name>
    <dbReference type="NCBI Taxonomy" id="3075536"/>
    <lineage>
        <taxon>Bacteria</taxon>
        <taxon>Bacillati</taxon>
        <taxon>Actinomycetota</taxon>
        <taxon>Actinomycetes</taxon>
        <taxon>Kitasatosporales</taxon>
        <taxon>Streptomycetaceae</taxon>
        <taxon>Streptomyces</taxon>
    </lineage>
</organism>
<evidence type="ECO:0000313" key="4">
    <source>
        <dbReference type="Proteomes" id="UP001183535"/>
    </source>
</evidence>
<dbReference type="AlphaFoldDB" id="A0ABD5EH42"/>
<dbReference type="InterPro" id="IPR001387">
    <property type="entry name" value="Cro/C1-type_HTH"/>
</dbReference>
<dbReference type="Gene3D" id="1.25.40.10">
    <property type="entry name" value="Tetratricopeptide repeat domain"/>
    <property type="match status" value="2"/>
</dbReference>
<dbReference type="EMBL" id="JAVRES010000001">
    <property type="protein sequence ID" value="MDT0433988.1"/>
    <property type="molecule type" value="Genomic_DNA"/>
</dbReference>
<protein>
    <submittedName>
        <fullName evidence="3">Helix-turn-helix domain-containing protein</fullName>
    </submittedName>
</protein>
<feature type="compositionally biased region" description="Acidic residues" evidence="1">
    <location>
        <begin position="427"/>
        <end position="436"/>
    </location>
</feature>
<feature type="domain" description="HTH cro/C1-type" evidence="2">
    <location>
        <begin position="13"/>
        <end position="68"/>
    </location>
</feature>
<feature type="compositionally biased region" description="Low complexity" evidence="1">
    <location>
        <begin position="396"/>
        <end position="416"/>
    </location>
</feature>
<dbReference type="SUPFAM" id="SSF48452">
    <property type="entry name" value="TPR-like"/>
    <property type="match status" value="1"/>
</dbReference>
<dbReference type="PANTHER" id="PTHR47691:SF3">
    <property type="entry name" value="HTH-TYPE TRANSCRIPTIONAL REGULATOR RV0890C-RELATED"/>
    <property type="match status" value="1"/>
</dbReference>
<dbReference type="Pfam" id="PF13560">
    <property type="entry name" value="HTH_31"/>
    <property type="match status" value="1"/>
</dbReference>
<feature type="region of interest" description="Disordered" evidence="1">
    <location>
        <begin position="340"/>
        <end position="438"/>
    </location>
</feature>
<gene>
    <name evidence="3" type="ORF">RM877_04775</name>
</gene>
<name>A0ABD5EH42_9ACTN</name>
<dbReference type="InterPro" id="IPR003593">
    <property type="entry name" value="AAA+_ATPase"/>
</dbReference>
<dbReference type="PRINTS" id="PR00364">
    <property type="entry name" value="DISEASERSIST"/>
</dbReference>
<evidence type="ECO:0000259" key="2">
    <source>
        <dbReference type="PROSITE" id="PS50943"/>
    </source>
</evidence>
<accession>A0ABD5EH42</accession>
<dbReference type="InterPro" id="IPR027417">
    <property type="entry name" value="P-loop_NTPase"/>
</dbReference>
<dbReference type="SMART" id="SM00028">
    <property type="entry name" value="TPR"/>
    <property type="match status" value="4"/>
</dbReference>
<dbReference type="Gene3D" id="1.10.260.40">
    <property type="entry name" value="lambda repressor-like DNA-binding domains"/>
    <property type="match status" value="1"/>
</dbReference>
<dbReference type="InterPro" id="IPR011990">
    <property type="entry name" value="TPR-like_helical_dom_sf"/>
</dbReference>
<evidence type="ECO:0000256" key="1">
    <source>
        <dbReference type="SAM" id="MobiDB-lite"/>
    </source>
</evidence>
<dbReference type="InterPro" id="IPR019734">
    <property type="entry name" value="TPR_rpt"/>
</dbReference>
<dbReference type="PROSITE" id="PS50943">
    <property type="entry name" value="HTH_CROC1"/>
    <property type="match status" value="1"/>
</dbReference>
<evidence type="ECO:0000313" key="3">
    <source>
        <dbReference type="EMBL" id="MDT0433988.1"/>
    </source>
</evidence>
<dbReference type="SUPFAM" id="SSF47413">
    <property type="entry name" value="lambda repressor-like DNA-binding domains"/>
    <property type="match status" value="1"/>
</dbReference>
<comment type="caution">
    <text evidence="3">The sequence shown here is derived from an EMBL/GenBank/DDBJ whole genome shotgun (WGS) entry which is preliminary data.</text>
</comment>
<dbReference type="SMART" id="SM00382">
    <property type="entry name" value="AAA"/>
    <property type="match status" value="1"/>
</dbReference>
<sequence length="921" mass="96154">MGQSPPRPFGPLLRAHRHTAGLTLDELSAASGVTARAVGDMERGHSRGPQARTVQALADALRLDPAARDALLAAARAGRRRRTVPGGLCALPMGTPDFAGRTEELRVLREGSGGADGGVVLVVHGAPGLGKTALVAQAAREVSARHTGGCLFLDLRGLDPEPLTPYDAQARLLRALGVSDGDLPTGADDRAALYRATVDAADVLLVLDNAADASQVLPLLPTPGTGPVWVTSRRALTALPAARRLPLAPLPTETATHLLAEITAGRTTAPPYGDALALAGEGPGGGLPPVEGTSRGDSPADLRSAVEPGAEADLAFPVEPGAGVDLAFPVEPGAGADLSSLAEAASPGSPTRGGEPTRGGGPPRDVKPTPGAAPTRDVELSSGGEPAPTLAPGAVPASGADPFPGAPAAPRTQPAPGSAPAPTPAPGDDDDVDSGDPGERAALARIAELCGGLPLALRIAGNRLVTRPGWTASALADRLAAEDHRLARLTAGDLAVRSAFSLSYEQLTDPARALFRRLALVTGADFTPVLGAVLTGSPLERVEELTDELVELGLLGHDAAGRASFHDLLRLYARRTLEAEETPKARRAAEATLRAWLLRTARTAGRRFEPGEDTRPADSDPLVDVGDRNAAQLWLREEHAHWLTALREAAAAGEHATVVDVAESMHWFSDRWPFWGHWHEVFALSRDAARALGDLTAEATHANYLSWAHFHCRHDPATGAGLALEAAALAERAGDTEQEAWAYTYAAHTAVTLARYEPAVTYARRAAALFEAEGSREGLPTALVTLARSLRSIGRYEEAVDTLDRLLALLADPATAPAPHIADYSTMNALCGKALALLQLRRWDDARRAAERALEVDVRVGVPVLRGQALLCRARALAGLGQRADALTAAREALEAARIAGHTTQRAEAEELIARWEPSTT</sequence>
<reference evidence="4" key="1">
    <citation type="submission" date="2023-07" db="EMBL/GenBank/DDBJ databases">
        <title>30 novel species of actinomycetes from the DSMZ collection.</title>
        <authorList>
            <person name="Nouioui I."/>
        </authorList>
    </citation>
    <scope>NUCLEOTIDE SEQUENCE [LARGE SCALE GENOMIC DNA]</scope>
    <source>
        <strain evidence="4">DSM 41981</strain>
    </source>
</reference>
<dbReference type="Gene3D" id="3.40.50.300">
    <property type="entry name" value="P-loop containing nucleotide triphosphate hydrolases"/>
    <property type="match status" value="1"/>
</dbReference>
<proteinExistence type="predicted"/>
<dbReference type="CDD" id="cd00093">
    <property type="entry name" value="HTH_XRE"/>
    <property type="match status" value="1"/>
</dbReference>
<feature type="region of interest" description="Disordered" evidence="1">
    <location>
        <begin position="273"/>
        <end position="303"/>
    </location>
</feature>
<dbReference type="InterPro" id="IPR010982">
    <property type="entry name" value="Lambda_DNA-bd_dom_sf"/>
</dbReference>
<dbReference type="SMART" id="SM00530">
    <property type="entry name" value="HTH_XRE"/>
    <property type="match status" value="1"/>
</dbReference>
<dbReference type="RefSeq" id="WP_093826232.1">
    <property type="nucleotide sequence ID" value="NZ_JAVRES010000001.1"/>
</dbReference>
<dbReference type="PANTHER" id="PTHR47691">
    <property type="entry name" value="REGULATOR-RELATED"/>
    <property type="match status" value="1"/>
</dbReference>
<dbReference type="Proteomes" id="UP001183535">
    <property type="component" value="Unassembled WGS sequence"/>
</dbReference>
<keyword evidence="4" id="KW-1185">Reference proteome</keyword>